<dbReference type="AlphaFoldDB" id="A0A6M8HTI9"/>
<protein>
    <submittedName>
        <fullName evidence="4">Ankyrin repeat domain-containing protein</fullName>
    </submittedName>
</protein>
<evidence type="ECO:0000256" key="1">
    <source>
        <dbReference type="ARBA" id="ARBA00022737"/>
    </source>
</evidence>
<proteinExistence type="predicted"/>
<organism evidence="4 5">
    <name type="scientific">Lichenicola cladoniae</name>
    <dbReference type="NCBI Taxonomy" id="1484109"/>
    <lineage>
        <taxon>Bacteria</taxon>
        <taxon>Pseudomonadati</taxon>
        <taxon>Pseudomonadota</taxon>
        <taxon>Alphaproteobacteria</taxon>
        <taxon>Acetobacterales</taxon>
        <taxon>Acetobacteraceae</taxon>
        <taxon>Lichenicola</taxon>
    </lineage>
</organism>
<keyword evidence="1" id="KW-0677">Repeat</keyword>
<evidence type="ECO:0000313" key="4">
    <source>
        <dbReference type="EMBL" id="QKE91844.1"/>
    </source>
</evidence>
<dbReference type="PROSITE" id="PS50088">
    <property type="entry name" value="ANK_REPEAT"/>
    <property type="match status" value="3"/>
</dbReference>
<keyword evidence="2 3" id="KW-0040">ANK repeat</keyword>
<dbReference type="KEGG" id="lck:HN018_19035"/>
<dbReference type="SMART" id="SM00248">
    <property type="entry name" value="ANK"/>
    <property type="match status" value="4"/>
</dbReference>
<dbReference type="Proteomes" id="UP000500767">
    <property type="component" value="Chromosome"/>
</dbReference>
<feature type="repeat" description="ANK" evidence="3">
    <location>
        <begin position="88"/>
        <end position="120"/>
    </location>
</feature>
<dbReference type="PANTHER" id="PTHR24201">
    <property type="entry name" value="ANK_REP_REGION DOMAIN-CONTAINING PROTEIN"/>
    <property type="match status" value="1"/>
</dbReference>
<evidence type="ECO:0000256" key="3">
    <source>
        <dbReference type="PROSITE-ProRule" id="PRU00023"/>
    </source>
</evidence>
<reference evidence="4 5" key="1">
    <citation type="journal article" date="2014" name="World J. Microbiol. Biotechnol.">
        <title>Biodiversity and physiological characteristics of Antarctic and Arctic lichens-associated bacteria.</title>
        <authorList>
            <person name="Lee Y.M."/>
            <person name="Kim E.H."/>
            <person name="Lee H.K."/>
            <person name="Hong S.G."/>
        </authorList>
    </citation>
    <scope>NUCLEOTIDE SEQUENCE [LARGE SCALE GENOMIC DNA]</scope>
    <source>
        <strain evidence="4 5">PAMC 26569</strain>
    </source>
</reference>
<feature type="repeat" description="ANK" evidence="3">
    <location>
        <begin position="55"/>
        <end position="87"/>
    </location>
</feature>
<dbReference type="Pfam" id="PF12796">
    <property type="entry name" value="Ank_2"/>
    <property type="match status" value="1"/>
</dbReference>
<dbReference type="InterPro" id="IPR002110">
    <property type="entry name" value="Ankyrin_rpt"/>
</dbReference>
<sequence length="178" mass="18839">MPDPQTDTHPVPAPPLGFTHEQIEALYFNAAREGQDDLLAQFLDAGADPNRIDGKGYTPLILASYNGHAAATELLLARGGDPKLRDGKGNTALSGVAFKGDIPIARLLLEAGAAIDAPNHVGRTPLMFAVMFGREAMVNFLLGQGADPTIHDGEGTTAIILAERQGSVTLAQRMSTRR</sequence>
<dbReference type="InterPro" id="IPR050776">
    <property type="entry name" value="Ank_Repeat/CDKN_Inhibitor"/>
</dbReference>
<keyword evidence="5" id="KW-1185">Reference proteome</keyword>
<evidence type="ECO:0000256" key="2">
    <source>
        <dbReference type="ARBA" id="ARBA00023043"/>
    </source>
</evidence>
<dbReference type="EMBL" id="CP053708">
    <property type="protein sequence ID" value="QKE91844.1"/>
    <property type="molecule type" value="Genomic_DNA"/>
</dbReference>
<gene>
    <name evidence="4" type="ORF">HN018_19035</name>
</gene>
<dbReference type="RefSeq" id="WP_171835789.1">
    <property type="nucleotide sequence ID" value="NZ_CP053708.1"/>
</dbReference>
<dbReference type="PANTHER" id="PTHR24201:SF15">
    <property type="entry name" value="ANKYRIN REPEAT DOMAIN-CONTAINING PROTEIN 66"/>
    <property type="match status" value="1"/>
</dbReference>
<dbReference type="InterPro" id="IPR036770">
    <property type="entry name" value="Ankyrin_rpt-contain_sf"/>
</dbReference>
<name>A0A6M8HTI9_9PROT</name>
<feature type="repeat" description="ANK" evidence="3">
    <location>
        <begin position="121"/>
        <end position="153"/>
    </location>
</feature>
<dbReference type="SUPFAM" id="SSF48403">
    <property type="entry name" value="Ankyrin repeat"/>
    <property type="match status" value="1"/>
</dbReference>
<dbReference type="PROSITE" id="PS50297">
    <property type="entry name" value="ANK_REP_REGION"/>
    <property type="match status" value="3"/>
</dbReference>
<evidence type="ECO:0000313" key="5">
    <source>
        <dbReference type="Proteomes" id="UP000500767"/>
    </source>
</evidence>
<dbReference type="Gene3D" id="1.25.40.20">
    <property type="entry name" value="Ankyrin repeat-containing domain"/>
    <property type="match status" value="1"/>
</dbReference>
<accession>A0A6M8HTI9</accession>